<gene>
    <name evidence="1" type="ORF">HMPREF6485_2156</name>
</gene>
<name>E6K970_9BACT</name>
<reference evidence="1 2" key="1">
    <citation type="submission" date="2010-10" db="EMBL/GenBank/DDBJ databases">
        <authorList>
            <person name="Muzny D."/>
            <person name="Qin X."/>
            <person name="Deng J."/>
            <person name="Jiang H."/>
            <person name="Liu Y."/>
            <person name="Qu J."/>
            <person name="Song X.-Z."/>
            <person name="Zhang L."/>
            <person name="Thornton R."/>
            <person name="Coyle M."/>
            <person name="Francisco L."/>
            <person name="Jackson L."/>
            <person name="Javaid M."/>
            <person name="Korchina V."/>
            <person name="Kovar C."/>
            <person name="Mata R."/>
            <person name="Mathew T."/>
            <person name="Ngo R."/>
            <person name="Nguyen L."/>
            <person name="Nguyen N."/>
            <person name="Okwuonu G."/>
            <person name="Ongeri F."/>
            <person name="Pham C."/>
            <person name="Simmons D."/>
            <person name="Wilczek-Boney K."/>
            <person name="Hale W."/>
            <person name="Jakkamsetti A."/>
            <person name="Pham P."/>
            <person name="Ruth R."/>
            <person name="San Lucas F."/>
            <person name="Warren J."/>
            <person name="Zhang J."/>
            <person name="Zhao Z."/>
            <person name="Zhou C."/>
            <person name="Zhu D."/>
            <person name="Lee S."/>
            <person name="Bess C."/>
            <person name="Blankenburg K."/>
            <person name="Forbes L."/>
            <person name="Fu Q."/>
            <person name="Gubbala S."/>
            <person name="Hirani K."/>
            <person name="Jayaseelan J.C."/>
            <person name="Lara F."/>
            <person name="Munidasa M."/>
            <person name="Palculict T."/>
            <person name="Patil S."/>
            <person name="Pu L.-L."/>
            <person name="Saada N."/>
            <person name="Tang L."/>
            <person name="Weissenberger G."/>
            <person name="Zhu Y."/>
            <person name="Hemphill L."/>
            <person name="Shang Y."/>
            <person name="Youmans B."/>
            <person name="Ayvaz T."/>
            <person name="Ross M."/>
            <person name="Santibanez J."/>
            <person name="Aqrawi P."/>
            <person name="Gross S."/>
            <person name="Joshi V."/>
            <person name="Fowler G."/>
            <person name="Nazareth L."/>
            <person name="Reid J."/>
            <person name="Worley K."/>
            <person name="Petrosino J."/>
            <person name="Highlander S."/>
            <person name="Gibbs R."/>
        </authorList>
    </citation>
    <scope>NUCLEOTIDE SEQUENCE [LARGE SCALE GENOMIC DNA]</scope>
    <source>
        <strain evidence="1 2">ATCC 33574</strain>
    </source>
</reference>
<evidence type="ECO:0000313" key="2">
    <source>
        <dbReference type="Proteomes" id="UP000003112"/>
    </source>
</evidence>
<dbReference type="EMBL" id="AEPD01000033">
    <property type="protein sequence ID" value="EFU29878.1"/>
    <property type="molecule type" value="Genomic_DNA"/>
</dbReference>
<keyword evidence="2" id="KW-1185">Reference proteome</keyword>
<evidence type="ECO:0000313" key="1">
    <source>
        <dbReference type="EMBL" id="EFU29878.1"/>
    </source>
</evidence>
<dbReference type="HOGENOM" id="CLU_3294181_0_0_10"/>
<organism evidence="1 2">
    <name type="scientific">Segatella buccae ATCC 33574</name>
    <dbReference type="NCBI Taxonomy" id="873513"/>
    <lineage>
        <taxon>Bacteria</taxon>
        <taxon>Pseudomonadati</taxon>
        <taxon>Bacteroidota</taxon>
        <taxon>Bacteroidia</taxon>
        <taxon>Bacteroidales</taxon>
        <taxon>Prevotellaceae</taxon>
        <taxon>Segatella</taxon>
    </lineage>
</organism>
<sequence length="40" mass="4559">MQGLCTNRSAPLREACDIPAQTVQRFCTVSDRLKRCFPFV</sequence>
<accession>E6K970</accession>
<dbReference type="Proteomes" id="UP000003112">
    <property type="component" value="Unassembled WGS sequence"/>
</dbReference>
<comment type="caution">
    <text evidence="1">The sequence shown here is derived from an EMBL/GenBank/DDBJ whole genome shotgun (WGS) entry which is preliminary data.</text>
</comment>
<proteinExistence type="predicted"/>
<dbReference type="AlphaFoldDB" id="E6K970"/>
<protein>
    <submittedName>
        <fullName evidence="1">Uncharacterized protein</fullName>
    </submittedName>
</protein>
<dbReference type="STRING" id="873513.HMPREF6485_2156"/>